<gene>
    <name evidence="2" type="ORF">P2G67_10715</name>
</gene>
<proteinExistence type="predicted"/>
<feature type="transmembrane region" description="Helical" evidence="1">
    <location>
        <begin position="350"/>
        <end position="376"/>
    </location>
</feature>
<feature type="transmembrane region" description="Helical" evidence="1">
    <location>
        <begin position="293"/>
        <end position="310"/>
    </location>
</feature>
<feature type="transmembrane region" description="Helical" evidence="1">
    <location>
        <begin position="149"/>
        <end position="167"/>
    </location>
</feature>
<evidence type="ECO:0000256" key="1">
    <source>
        <dbReference type="SAM" id="Phobius"/>
    </source>
</evidence>
<sequence>MRCQRQGPDEKPLFARPRLSGDIREFSGALGDLGTLLPYLLGAIVAVGMPAVGMLFGFGLFLIATGLIFAVPLAVQPMKAVGAAMVALPMTPGAVTASGLLIGLFFLVASLTGLLNWLARLIGPVIASGLQLGLALLLALASLSLLQSAPATGGLTLAALLLCMWRAPRLPAALIVLPLATLLYWTLHGFPAVPSLSLTFALPELHLPSGEAWLDGLLHGAVPQVPLTLANAIVVTAALTRRYYPNELHPVNERKLGISTGLGNLLTAPFGAIPMCHGAGGLAAQYRLGARSGTAPIALGLLLLSCGLLLGEQSALLLQSIPEAVLGALLLLAAFELGRTSNVHQRRGRPLLLLVVTAGVAVAIDLALALLVGLLLERLIGKETPS</sequence>
<organism evidence="2 3">
    <name type="scientific">Aquibaculum arenosum</name>
    <dbReference type="NCBI Taxonomy" id="3032591"/>
    <lineage>
        <taxon>Bacteria</taxon>
        <taxon>Pseudomonadati</taxon>
        <taxon>Pseudomonadota</taxon>
        <taxon>Alphaproteobacteria</taxon>
        <taxon>Rhodospirillales</taxon>
        <taxon>Rhodovibrionaceae</taxon>
        <taxon>Aquibaculum</taxon>
    </lineage>
</organism>
<feature type="transmembrane region" description="Helical" evidence="1">
    <location>
        <begin position="217"/>
        <end position="239"/>
    </location>
</feature>
<feature type="transmembrane region" description="Helical" evidence="1">
    <location>
        <begin position="174"/>
        <end position="197"/>
    </location>
</feature>
<accession>A0ABT5YN94</accession>
<dbReference type="RefSeq" id="WP_275823345.1">
    <property type="nucleotide sequence ID" value="NZ_JARHUD010000006.1"/>
</dbReference>
<name>A0ABT5YN94_9PROT</name>
<reference evidence="2 3" key="1">
    <citation type="submission" date="2023-03" db="EMBL/GenBank/DDBJ databases">
        <title>Fodinicurvata sp. CAU 1616 isolated from sea sendiment.</title>
        <authorList>
            <person name="Kim W."/>
        </authorList>
    </citation>
    <scope>NUCLEOTIDE SEQUENCE [LARGE SCALE GENOMIC DNA]</scope>
    <source>
        <strain evidence="2 3">CAU 1616</strain>
    </source>
</reference>
<feature type="transmembrane region" description="Helical" evidence="1">
    <location>
        <begin position="316"/>
        <end position="338"/>
    </location>
</feature>
<keyword evidence="1" id="KW-0472">Membrane</keyword>
<dbReference type="PANTHER" id="PTHR31970:SF9">
    <property type="entry name" value="MOLYBDATE TRANSPORTER 2"/>
    <property type="match status" value="1"/>
</dbReference>
<dbReference type="PANTHER" id="PTHR31970">
    <property type="match status" value="1"/>
</dbReference>
<feature type="transmembrane region" description="Helical" evidence="1">
    <location>
        <begin position="54"/>
        <end position="75"/>
    </location>
</feature>
<dbReference type="EMBL" id="JARHUD010000006">
    <property type="protein sequence ID" value="MDF2096448.1"/>
    <property type="molecule type" value="Genomic_DNA"/>
</dbReference>
<evidence type="ECO:0000313" key="3">
    <source>
        <dbReference type="Proteomes" id="UP001215503"/>
    </source>
</evidence>
<feature type="transmembrane region" description="Helical" evidence="1">
    <location>
        <begin position="95"/>
        <end position="118"/>
    </location>
</feature>
<evidence type="ECO:0000313" key="2">
    <source>
        <dbReference type="EMBL" id="MDF2096448.1"/>
    </source>
</evidence>
<keyword evidence="1" id="KW-1133">Transmembrane helix</keyword>
<dbReference type="Pfam" id="PF16983">
    <property type="entry name" value="MFS_MOT1"/>
    <property type="match status" value="2"/>
</dbReference>
<dbReference type="Proteomes" id="UP001215503">
    <property type="component" value="Unassembled WGS sequence"/>
</dbReference>
<comment type="caution">
    <text evidence="2">The sequence shown here is derived from an EMBL/GenBank/DDBJ whole genome shotgun (WGS) entry which is preliminary data.</text>
</comment>
<dbReference type="InterPro" id="IPR031563">
    <property type="entry name" value="MOT1/MOT2"/>
</dbReference>
<protein>
    <submittedName>
        <fullName evidence="2">Sulfate/molybdate transporter</fullName>
    </submittedName>
</protein>
<feature type="transmembrane region" description="Helical" evidence="1">
    <location>
        <begin position="26"/>
        <end position="47"/>
    </location>
</feature>
<keyword evidence="3" id="KW-1185">Reference proteome</keyword>
<keyword evidence="1" id="KW-0812">Transmembrane</keyword>